<comment type="caution">
    <text evidence="1">The sequence shown here is derived from an EMBL/GenBank/DDBJ whole genome shotgun (WGS) entry which is preliminary data.</text>
</comment>
<protein>
    <submittedName>
        <fullName evidence="1">POU domain</fullName>
    </submittedName>
</protein>
<reference evidence="2" key="1">
    <citation type="journal article" date="2019" name="Curr. Biol.">
        <title>Genome Sequence of Striga asiatica Provides Insight into the Evolution of Plant Parasitism.</title>
        <authorList>
            <person name="Yoshida S."/>
            <person name="Kim S."/>
            <person name="Wafula E.K."/>
            <person name="Tanskanen J."/>
            <person name="Kim Y.M."/>
            <person name="Honaas L."/>
            <person name="Yang Z."/>
            <person name="Spallek T."/>
            <person name="Conn C.E."/>
            <person name="Ichihashi Y."/>
            <person name="Cheong K."/>
            <person name="Cui S."/>
            <person name="Der J.P."/>
            <person name="Gundlach H."/>
            <person name="Jiao Y."/>
            <person name="Hori C."/>
            <person name="Ishida J.K."/>
            <person name="Kasahara H."/>
            <person name="Kiba T."/>
            <person name="Kim M.S."/>
            <person name="Koo N."/>
            <person name="Laohavisit A."/>
            <person name="Lee Y.H."/>
            <person name="Lumba S."/>
            <person name="McCourt P."/>
            <person name="Mortimer J.C."/>
            <person name="Mutuku J.M."/>
            <person name="Nomura T."/>
            <person name="Sasaki-Sekimoto Y."/>
            <person name="Seto Y."/>
            <person name="Wang Y."/>
            <person name="Wakatake T."/>
            <person name="Sakakibara H."/>
            <person name="Demura T."/>
            <person name="Yamaguchi S."/>
            <person name="Yoneyama K."/>
            <person name="Manabe R.I."/>
            <person name="Nelson D.C."/>
            <person name="Schulman A.H."/>
            <person name="Timko M.P."/>
            <person name="dePamphilis C.W."/>
            <person name="Choi D."/>
            <person name="Shirasu K."/>
        </authorList>
    </citation>
    <scope>NUCLEOTIDE SEQUENCE [LARGE SCALE GENOMIC DNA]</scope>
    <source>
        <strain evidence="2">cv. UVA1</strain>
    </source>
</reference>
<sequence length="170" mass="19190">MGAIDWREEGTTSLSNTSIEKVVVALREARLTWRQSRGKKNIKWHGFHIDHPMTAPHIHLLTRHGRQLKPVQQVSQHQIHHLQARVCPWADPPARTKWDQLEITTFHIQVPVLPQKSLGLELQCVGSPHVRVPMQLPRVHHQPCPLGDVVAADVAVLGKLAYAKQGACWA</sequence>
<keyword evidence="2" id="KW-1185">Reference proteome</keyword>
<evidence type="ECO:0000313" key="2">
    <source>
        <dbReference type="Proteomes" id="UP000325081"/>
    </source>
</evidence>
<dbReference type="EMBL" id="BKCP01005949">
    <property type="protein sequence ID" value="GER40631.1"/>
    <property type="molecule type" value="Genomic_DNA"/>
</dbReference>
<dbReference type="AlphaFoldDB" id="A0A5A7Q996"/>
<proteinExistence type="predicted"/>
<name>A0A5A7Q996_STRAF</name>
<dbReference type="OrthoDB" id="10575731at2759"/>
<evidence type="ECO:0000313" key="1">
    <source>
        <dbReference type="EMBL" id="GER40631.1"/>
    </source>
</evidence>
<gene>
    <name evidence="1" type="ORF">STAS_17312</name>
</gene>
<dbReference type="Proteomes" id="UP000325081">
    <property type="component" value="Unassembled WGS sequence"/>
</dbReference>
<organism evidence="1 2">
    <name type="scientific">Striga asiatica</name>
    <name type="common">Asiatic witchweed</name>
    <name type="synonym">Buchnera asiatica</name>
    <dbReference type="NCBI Taxonomy" id="4170"/>
    <lineage>
        <taxon>Eukaryota</taxon>
        <taxon>Viridiplantae</taxon>
        <taxon>Streptophyta</taxon>
        <taxon>Embryophyta</taxon>
        <taxon>Tracheophyta</taxon>
        <taxon>Spermatophyta</taxon>
        <taxon>Magnoliopsida</taxon>
        <taxon>eudicotyledons</taxon>
        <taxon>Gunneridae</taxon>
        <taxon>Pentapetalae</taxon>
        <taxon>asterids</taxon>
        <taxon>lamiids</taxon>
        <taxon>Lamiales</taxon>
        <taxon>Orobanchaceae</taxon>
        <taxon>Buchnereae</taxon>
        <taxon>Striga</taxon>
    </lineage>
</organism>
<accession>A0A5A7Q996</accession>